<dbReference type="Proteomes" id="UP000028999">
    <property type="component" value="Unassembled WGS sequence"/>
</dbReference>
<dbReference type="PANTHER" id="PTHR10219:SF92">
    <property type="entry name" value="GENOME ASSEMBLY, CHROMOSOME: A02"/>
    <property type="match status" value="1"/>
</dbReference>
<dbReference type="PaxDb" id="3708-A0A078HZE7"/>
<evidence type="ECO:0000256" key="3">
    <source>
        <dbReference type="ARBA" id="ARBA00023055"/>
    </source>
</evidence>
<dbReference type="GO" id="GO:1902388">
    <property type="term" value="F:ceramide 1-phosphate transfer activity"/>
    <property type="evidence" value="ECO:0000318"/>
    <property type="project" value="GO_Central"/>
</dbReference>
<evidence type="ECO:0000256" key="2">
    <source>
        <dbReference type="ARBA" id="ARBA00022448"/>
    </source>
</evidence>
<dbReference type="InterPro" id="IPR036497">
    <property type="entry name" value="GLTP_sf"/>
</dbReference>
<dbReference type="InterPro" id="IPR014830">
    <property type="entry name" value="Glycolipid_transfer_prot_dom"/>
</dbReference>
<dbReference type="GO" id="GO:0120009">
    <property type="term" value="P:intermembrane lipid transfer"/>
    <property type="evidence" value="ECO:0000318"/>
    <property type="project" value="GO_Central"/>
</dbReference>
<evidence type="ECO:0000313" key="6">
    <source>
        <dbReference type="Proteomes" id="UP000028999"/>
    </source>
</evidence>
<organism evidence="5 6">
    <name type="scientific">Brassica napus</name>
    <name type="common">Rape</name>
    <dbReference type="NCBI Taxonomy" id="3708"/>
    <lineage>
        <taxon>Eukaryota</taxon>
        <taxon>Viridiplantae</taxon>
        <taxon>Streptophyta</taxon>
        <taxon>Embryophyta</taxon>
        <taxon>Tracheophyta</taxon>
        <taxon>Spermatophyta</taxon>
        <taxon>Magnoliopsida</taxon>
        <taxon>eudicotyledons</taxon>
        <taxon>Gunneridae</taxon>
        <taxon>Pentapetalae</taxon>
        <taxon>rosids</taxon>
        <taxon>malvids</taxon>
        <taxon>Brassicales</taxon>
        <taxon>Brassicaceae</taxon>
        <taxon>Brassiceae</taxon>
        <taxon>Brassica</taxon>
    </lineage>
</organism>
<evidence type="ECO:0000313" key="5">
    <source>
        <dbReference type="EMBL" id="CDY43980.1"/>
    </source>
</evidence>
<dbReference type="OMA" id="KQFANAC"/>
<dbReference type="AlphaFoldDB" id="A0A078HZE7"/>
<dbReference type="FunFam" id="1.10.3520.10:FF:000005">
    <property type="entry name" value="Accelerated cell death 11"/>
    <property type="match status" value="1"/>
</dbReference>
<dbReference type="STRING" id="3708.A0A078HZE7"/>
<accession>A0A078HZE7</accession>
<keyword evidence="3" id="KW-0445">Lipid transport</keyword>
<dbReference type="OrthoDB" id="1030593at2759"/>
<dbReference type="SMR" id="A0A078HZE7"/>
<dbReference type="GO" id="GO:0005829">
    <property type="term" value="C:cytosol"/>
    <property type="evidence" value="ECO:0000318"/>
    <property type="project" value="GO_Central"/>
</dbReference>
<dbReference type="Gramene" id="CDY43980">
    <property type="protein sequence ID" value="CDY43980"/>
    <property type="gene ID" value="GSBRNA2T00079369001"/>
</dbReference>
<dbReference type="Pfam" id="PF08718">
    <property type="entry name" value="GLTP"/>
    <property type="match status" value="1"/>
</dbReference>
<comment type="similarity">
    <text evidence="1">Belongs to the GLTP family.</text>
</comment>
<dbReference type="GO" id="GO:0035627">
    <property type="term" value="P:ceramide transport"/>
    <property type="evidence" value="ECO:0000318"/>
    <property type="project" value="GO_Central"/>
</dbReference>
<protein>
    <submittedName>
        <fullName evidence="5">BnaA02g24580D protein</fullName>
    </submittedName>
</protein>
<dbReference type="PANTHER" id="PTHR10219">
    <property type="entry name" value="GLYCOLIPID TRANSFER PROTEIN-RELATED"/>
    <property type="match status" value="1"/>
</dbReference>
<gene>
    <name evidence="5" type="primary">BnaA02g24580D</name>
    <name evidence="5" type="ORF">GSBRNA2T00079369001</name>
</gene>
<dbReference type="SUPFAM" id="SSF110004">
    <property type="entry name" value="Glycolipid transfer protein, GLTP"/>
    <property type="match status" value="1"/>
</dbReference>
<dbReference type="Gene3D" id="1.10.3520.10">
    <property type="entry name" value="Glycolipid transfer protein"/>
    <property type="match status" value="1"/>
</dbReference>
<reference evidence="5 6" key="1">
    <citation type="journal article" date="2014" name="Science">
        <title>Plant genetics. Early allopolyploid evolution in the post-Neolithic Brassica napus oilseed genome.</title>
        <authorList>
            <person name="Chalhoub B."/>
            <person name="Denoeud F."/>
            <person name="Liu S."/>
            <person name="Parkin I.A."/>
            <person name="Tang H."/>
            <person name="Wang X."/>
            <person name="Chiquet J."/>
            <person name="Belcram H."/>
            <person name="Tong C."/>
            <person name="Samans B."/>
            <person name="Correa M."/>
            <person name="Da Silva C."/>
            <person name="Just J."/>
            <person name="Falentin C."/>
            <person name="Koh C.S."/>
            <person name="Le Clainche I."/>
            <person name="Bernard M."/>
            <person name="Bento P."/>
            <person name="Noel B."/>
            <person name="Labadie K."/>
            <person name="Alberti A."/>
            <person name="Charles M."/>
            <person name="Arnaud D."/>
            <person name="Guo H."/>
            <person name="Daviaud C."/>
            <person name="Alamery S."/>
            <person name="Jabbari K."/>
            <person name="Zhao M."/>
            <person name="Edger P.P."/>
            <person name="Chelaifa H."/>
            <person name="Tack D."/>
            <person name="Lassalle G."/>
            <person name="Mestiri I."/>
            <person name="Schnel N."/>
            <person name="Le Paslier M.C."/>
            <person name="Fan G."/>
            <person name="Renault V."/>
            <person name="Bayer P.E."/>
            <person name="Golicz A.A."/>
            <person name="Manoli S."/>
            <person name="Lee T.H."/>
            <person name="Thi V.H."/>
            <person name="Chalabi S."/>
            <person name="Hu Q."/>
            <person name="Fan C."/>
            <person name="Tollenaere R."/>
            <person name="Lu Y."/>
            <person name="Battail C."/>
            <person name="Shen J."/>
            <person name="Sidebottom C.H."/>
            <person name="Wang X."/>
            <person name="Canaguier A."/>
            <person name="Chauveau A."/>
            <person name="Berard A."/>
            <person name="Deniot G."/>
            <person name="Guan M."/>
            <person name="Liu Z."/>
            <person name="Sun F."/>
            <person name="Lim Y.P."/>
            <person name="Lyons E."/>
            <person name="Town C.D."/>
            <person name="Bancroft I."/>
            <person name="Wang X."/>
            <person name="Meng J."/>
            <person name="Ma J."/>
            <person name="Pires J.C."/>
            <person name="King G.J."/>
            <person name="Brunel D."/>
            <person name="Delourme R."/>
            <person name="Renard M."/>
            <person name="Aury J.M."/>
            <person name="Adams K.L."/>
            <person name="Batley J."/>
            <person name="Snowdon R.J."/>
            <person name="Tost J."/>
            <person name="Edwards D."/>
            <person name="Zhou Y."/>
            <person name="Hua W."/>
            <person name="Sharpe A.G."/>
            <person name="Paterson A.H."/>
            <person name="Guan C."/>
            <person name="Wincker P."/>
        </authorList>
    </citation>
    <scope>NUCLEOTIDE SEQUENCE [LARGE SCALE GENOMIC DNA]</scope>
    <source>
        <strain evidence="6">cv. Darmor-bzh</strain>
    </source>
</reference>
<evidence type="ECO:0000259" key="4">
    <source>
        <dbReference type="Pfam" id="PF08718"/>
    </source>
</evidence>
<keyword evidence="6" id="KW-1185">Reference proteome</keyword>
<proteinExistence type="inferred from homology"/>
<dbReference type="EMBL" id="LK032575">
    <property type="protein sequence ID" value="CDY43980.1"/>
    <property type="molecule type" value="Genomic_DNA"/>
</dbReference>
<dbReference type="GO" id="GO:1902387">
    <property type="term" value="F:ceramide 1-phosphate binding"/>
    <property type="evidence" value="ECO:0000318"/>
    <property type="project" value="GO_Central"/>
</dbReference>
<feature type="domain" description="Glycolipid transfer protein" evidence="4">
    <location>
        <begin position="24"/>
        <end position="152"/>
    </location>
</feature>
<evidence type="ECO:0000256" key="1">
    <source>
        <dbReference type="ARBA" id="ARBA00007148"/>
    </source>
</evidence>
<sequence>MASKGIVDAFKELAVIVNTPGLDVPVKNFSDACSRFFVVFKVLKTGMFPRFAEIDYVTKVNDLAEASNLTPTLELMVDRDIEANCVRKVGSHTRNLLRIKRSLEMMRVMCEVLLDTESDHSLRDATFTAYNQVFAPHHGWAIQQAVATGIGSLLPKTLLSGMFNETEETFKIHAQSYVTASASVTNYLDNLFLSKNLGIDW</sequence>
<keyword evidence="2" id="KW-0813">Transport</keyword>
<name>A0A078HZE7_BRANA</name>